<keyword evidence="2 4" id="KW-0479">Metal-binding</keyword>
<dbReference type="InterPro" id="IPR013083">
    <property type="entry name" value="Znf_RING/FYVE/PHD"/>
</dbReference>
<reference evidence="6 7" key="1">
    <citation type="journal article" date="2018" name="Gigascience">
        <title>Genomes of trombidid mites reveal novel predicted allergens and laterally-transferred genes associated with secondary metabolism.</title>
        <authorList>
            <person name="Dong X."/>
            <person name="Chaisiri K."/>
            <person name="Xia D."/>
            <person name="Armstrong S.D."/>
            <person name="Fang Y."/>
            <person name="Donnelly M.J."/>
            <person name="Kadowaki T."/>
            <person name="McGarry J.W."/>
            <person name="Darby A.C."/>
            <person name="Makepeace B.L."/>
        </authorList>
    </citation>
    <scope>NUCLEOTIDE SEQUENCE [LARGE SCALE GENOMIC DNA]</scope>
    <source>
        <strain evidence="6">UoL-UT</strain>
    </source>
</reference>
<dbReference type="OrthoDB" id="6499484at2759"/>
<dbReference type="VEuPathDB" id="VectorBase:LDEU003052"/>
<keyword evidence="7" id="KW-1185">Reference proteome</keyword>
<dbReference type="EMBL" id="NCKV01001115">
    <property type="protein sequence ID" value="RWS28989.1"/>
    <property type="molecule type" value="Genomic_DNA"/>
</dbReference>
<name>A0A443SN84_9ACAR</name>
<dbReference type="GO" id="GO:0043027">
    <property type="term" value="F:cysteine-type endopeptidase inhibitor activity involved in apoptotic process"/>
    <property type="evidence" value="ECO:0007669"/>
    <property type="project" value="TreeGrafter"/>
</dbReference>
<dbReference type="STRING" id="299467.A0A443SN84"/>
<dbReference type="CDD" id="cd00022">
    <property type="entry name" value="BIR"/>
    <property type="match status" value="2"/>
</dbReference>
<accession>A0A443SN84</accession>
<dbReference type="AlphaFoldDB" id="A0A443SN84"/>
<protein>
    <submittedName>
        <fullName evidence="6">E3 ubiquitin-protein ligase XIAP-like protein</fullName>
    </submittedName>
</protein>
<evidence type="ECO:0000259" key="5">
    <source>
        <dbReference type="PROSITE" id="PS50089"/>
    </source>
</evidence>
<sequence length="305" mass="34674">MSIRLATFKNWPLTEPPAIELAEAGFFYSGYSTVATCFSCGISFYNWNYPRKSAHAMHKAERPWCAFLQKQDFSLHTPNTRSTLQTGMNIQVQVPSTEVIIDPDDVNTVFTDSSIFNPSLQFCKTELRNGPNLCVPITTYVRIPNVNDDFMLDSKSYRISMKYEKLRLETFTFAGWPRDSPKSNDLAASGFFHLLVSDFTQCAFCNMVVAVWDKCSDVDEFHKAQNPNCRFMKKENVGNIAITPSLEMTEATKRMLCCICSEMEKNIAFFPCGHCCCCDKCGLNHAVRKCPLCRKSVINRQKIIL</sequence>
<dbReference type="PROSITE" id="PS50089">
    <property type="entry name" value="ZF_RING_2"/>
    <property type="match status" value="1"/>
</dbReference>
<dbReference type="GO" id="GO:0043066">
    <property type="term" value="P:negative regulation of apoptotic process"/>
    <property type="evidence" value="ECO:0007669"/>
    <property type="project" value="TreeGrafter"/>
</dbReference>
<organism evidence="6 7">
    <name type="scientific">Leptotrombidium deliense</name>
    <dbReference type="NCBI Taxonomy" id="299467"/>
    <lineage>
        <taxon>Eukaryota</taxon>
        <taxon>Metazoa</taxon>
        <taxon>Ecdysozoa</taxon>
        <taxon>Arthropoda</taxon>
        <taxon>Chelicerata</taxon>
        <taxon>Arachnida</taxon>
        <taxon>Acari</taxon>
        <taxon>Acariformes</taxon>
        <taxon>Trombidiformes</taxon>
        <taxon>Prostigmata</taxon>
        <taxon>Anystina</taxon>
        <taxon>Parasitengona</taxon>
        <taxon>Trombiculoidea</taxon>
        <taxon>Trombiculidae</taxon>
        <taxon>Leptotrombidium</taxon>
    </lineage>
</organism>
<dbReference type="Pfam" id="PF00653">
    <property type="entry name" value="BIR"/>
    <property type="match status" value="2"/>
</dbReference>
<dbReference type="Proteomes" id="UP000288716">
    <property type="component" value="Unassembled WGS sequence"/>
</dbReference>
<comment type="similarity">
    <text evidence="1">Belongs to the IAP family.</text>
</comment>
<evidence type="ECO:0000256" key="1">
    <source>
        <dbReference type="ARBA" id="ARBA00006672"/>
    </source>
</evidence>
<dbReference type="PROSITE" id="PS50143">
    <property type="entry name" value="BIR_REPEAT_2"/>
    <property type="match status" value="2"/>
</dbReference>
<keyword evidence="2 4" id="KW-0863">Zinc-finger</keyword>
<evidence type="ECO:0000256" key="3">
    <source>
        <dbReference type="ARBA" id="ARBA00022833"/>
    </source>
</evidence>
<dbReference type="InterPro" id="IPR001370">
    <property type="entry name" value="BIR_rpt"/>
</dbReference>
<evidence type="ECO:0000256" key="4">
    <source>
        <dbReference type="PROSITE-ProRule" id="PRU00175"/>
    </source>
</evidence>
<dbReference type="GO" id="GO:0005634">
    <property type="term" value="C:nucleus"/>
    <property type="evidence" value="ECO:0007669"/>
    <property type="project" value="TreeGrafter"/>
</dbReference>
<dbReference type="GO" id="GO:0005737">
    <property type="term" value="C:cytoplasm"/>
    <property type="evidence" value="ECO:0007669"/>
    <property type="project" value="TreeGrafter"/>
</dbReference>
<dbReference type="Gene3D" id="1.10.1170.10">
    <property type="entry name" value="Inhibitor Of Apoptosis Protein (2mihbC-IAP-1), Chain A"/>
    <property type="match status" value="2"/>
</dbReference>
<dbReference type="PANTHER" id="PTHR10044:SF139">
    <property type="entry name" value="DEATH-ASSOCIATED INHIBITOR OF APOPTOSIS 2"/>
    <property type="match status" value="1"/>
</dbReference>
<dbReference type="SMART" id="SM00238">
    <property type="entry name" value="BIR"/>
    <property type="match status" value="2"/>
</dbReference>
<dbReference type="PANTHER" id="PTHR10044">
    <property type="entry name" value="INHIBITOR OF APOPTOSIS"/>
    <property type="match status" value="1"/>
</dbReference>
<dbReference type="Gene3D" id="3.30.40.10">
    <property type="entry name" value="Zinc/RING finger domain, C3HC4 (zinc finger)"/>
    <property type="match status" value="1"/>
</dbReference>
<dbReference type="SUPFAM" id="SSF57924">
    <property type="entry name" value="Inhibitor of apoptosis (IAP) repeat"/>
    <property type="match status" value="2"/>
</dbReference>
<keyword evidence="3" id="KW-0862">Zinc</keyword>
<dbReference type="Pfam" id="PF13920">
    <property type="entry name" value="zf-C3HC4_3"/>
    <property type="match status" value="1"/>
</dbReference>
<dbReference type="GO" id="GO:0008270">
    <property type="term" value="F:zinc ion binding"/>
    <property type="evidence" value="ECO:0007669"/>
    <property type="project" value="UniProtKB-KW"/>
</dbReference>
<gene>
    <name evidence="6" type="ORF">B4U80_13663</name>
</gene>
<dbReference type="InterPro" id="IPR001841">
    <property type="entry name" value="Znf_RING"/>
</dbReference>
<evidence type="ECO:0000256" key="2">
    <source>
        <dbReference type="ARBA" id="ARBA00022771"/>
    </source>
</evidence>
<dbReference type="InterPro" id="IPR050784">
    <property type="entry name" value="IAP"/>
</dbReference>
<comment type="caution">
    <text evidence="6">The sequence shown here is derived from an EMBL/GenBank/DDBJ whole genome shotgun (WGS) entry which is preliminary data.</text>
</comment>
<proteinExistence type="inferred from homology"/>
<evidence type="ECO:0000313" key="7">
    <source>
        <dbReference type="Proteomes" id="UP000288716"/>
    </source>
</evidence>
<feature type="domain" description="RING-type" evidence="5">
    <location>
        <begin position="257"/>
        <end position="294"/>
    </location>
</feature>
<evidence type="ECO:0000313" key="6">
    <source>
        <dbReference type="EMBL" id="RWS28989.1"/>
    </source>
</evidence>
<dbReference type="GO" id="GO:0051726">
    <property type="term" value="P:regulation of cell cycle"/>
    <property type="evidence" value="ECO:0007669"/>
    <property type="project" value="TreeGrafter"/>
</dbReference>